<reference evidence="1 2" key="1">
    <citation type="submission" date="2018-10" db="EMBL/GenBank/DDBJ databases">
        <title>Kocuria tytouropygialis sp. nov., isolated from the uropygial gland of an American barn owl (Tyto furcata).</title>
        <authorList>
            <person name="Braun M.S."/>
            <person name="Wang E."/>
            <person name="Zimmermann S."/>
            <person name="Wagner H."/>
            <person name="Wink M."/>
        </authorList>
    </citation>
    <scope>NUCLEOTIDE SEQUENCE [LARGE SCALE GENOMIC DNA]</scope>
    <source>
        <strain evidence="1 2">442</strain>
    </source>
</reference>
<dbReference type="OrthoDB" id="3571220at2"/>
<evidence type="ECO:0000313" key="1">
    <source>
        <dbReference type="EMBL" id="RKQ35270.1"/>
    </source>
</evidence>
<name>A0A495A6B4_9MICC</name>
<proteinExistence type="predicted"/>
<comment type="caution">
    <text evidence="1">The sequence shown here is derived from an EMBL/GenBank/DDBJ whole genome shotgun (WGS) entry which is preliminary data.</text>
</comment>
<dbReference type="EMBL" id="PNJG02000002">
    <property type="protein sequence ID" value="RKQ35270.1"/>
    <property type="molecule type" value="Genomic_DNA"/>
</dbReference>
<sequence>MTSSTTHRFTGHIAGVGTSGGTRLVLGCWDRTPQGPFADVMVAHPDGRRELLAPNDWVAGFVSDTYTFDTVTRVPVNVHRTGFSRASRWTVTAGPLTWQFSVGPRSPLGWLLQSVPRPLGTSLPFAHLTDPVARRVMPGVRTLGTAGNHRTEWYSAYDLHAITFSRAAWDGHDLGTLTDMVPPPDFGFSSTPRRPSLTALTSTVRIPDAAPIISPVPVTPPGA</sequence>
<dbReference type="Proteomes" id="UP000249516">
    <property type="component" value="Unassembled WGS sequence"/>
</dbReference>
<organism evidence="1 2">
    <name type="scientific">Kocuria tytonis</name>
    <dbReference type="NCBI Taxonomy" id="2054280"/>
    <lineage>
        <taxon>Bacteria</taxon>
        <taxon>Bacillati</taxon>
        <taxon>Actinomycetota</taxon>
        <taxon>Actinomycetes</taxon>
        <taxon>Micrococcales</taxon>
        <taxon>Micrococcaceae</taxon>
        <taxon>Kocuria</taxon>
    </lineage>
</organism>
<dbReference type="AlphaFoldDB" id="A0A495A6B4"/>
<protein>
    <submittedName>
        <fullName evidence="1">Uncharacterized protein</fullName>
    </submittedName>
</protein>
<dbReference type="RefSeq" id="WP_121031213.1">
    <property type="nucleotide sequence ID" value="NZ_PNJG02000002.1"/>
</dbReference>
<gene>
    <name evidence="1" type="ORF">C1C97_008535</name>
</gene>
<accession>A0A495A6B4</accession>
<evidence type="ECO:0000313" key="2">
    <source>
        <dbReference type="Proteomes" id="UP000249516"/>
    </source>
</evidence>
<keyword evidence="2" id="KW-1185">Reference proteome</keyword>